<evidence type="ECO:0000313" key="1">
    <source>
        <dbReference type="EMBL" id="KAF1994692.1"/>
    </source>
</evidence>
<feature type="non-terminal residue" evidence="1">
    <location>
        <position position="1"/>
    </location>
</feature>
<dbReference type="Proteomes" id="UP000799779">
    <property type="component" value="Unassembled WGS sequence"/>
</dbReference>
<gene>
    <name evidence="1" type="ORF">P154DRAFT_612883</name>
</gene>
<protein>
    <submittedName>
        <fullName evidence="1">Uncharacterized protein</fullName>
    </submittedName>
</protein>
<proteinExistence type="predicted"/>
<keyword evidence="2" id="KW-1185">Reference proteome</keyword>
<reference evidence="1" key="1">
    <citation type="journal article" date="2020" name="Stud. Mycol.">
        <title>101 Dothideomycetes genomes: a test case for predicting lifestyles and emergence of pathogens.</title>
        <authorList>
            <person name="Haridas S."/>
            <person name="Albert R."/>
            <person name="Binder M."/>
            <person name="Bloem J."/>
            <person name="Labutti K."/>
            <person name="Salamov A."/>
            <person name="Andreopoulos B."/>
            <person name="Baker S."/>
            <person name="Barry K."/>
            <person name="Bills G."/>
            <person name="Bluhm B."/>
            <person name="Cannon C."/>
            <person name="Castanera R."/>
            <person name="Culley D."/>
            <person name="Daum C."/>
            <person name="Ezra D."/>
            <person name="Gonzalez J."/>
            <person name="Henrissat B."/>
            <person name="Kuo A."/>
            <person name="Liang C."/>
            <person name="Lipzen A."/>
            <person name="Lutzoni F."/>
            <person name="Magnuson J."/>
            <person name="Mondo S."/>
            <person name="Nolan M."/>
            <person name="Ohm R."/>
            <person name="Pangilinan J."/>
            <person name="Park H.-J."/>
            <person name="Ramirez L."/>
            <person name="Alfaro M."/>
            <person name="Sun H."/>
            <person name="Tritt A."/>
            <person name="Yoshinaga Y."/>
            <person name="Zwiers L.-H."/>
            <person name="Turgeon B."/>
            <person name="Goodwin S."/>
            <person name="Spatafora J."/>
            <person name="Crous P."/>
            <person name="Grigoriev I."/>
        </authorList>
    </citation>
    <scope>NUCLEOTIDE SEQUENCE</scope>
    <source>
        <strain evidence="1">CBS 123094</strain>
    </source>
</reference>
<dbReference type="AlphaFoldDB" id="A0A6A5VYA6"/>
<organism evidence="1 2">
    <name type="scientific">Amniculicola lignicola CBS 123094</name>
    <dbReference type="NCBI Taxonomy" id="1392246"/>
    <lineage>
        <taxon>Eukaryota</taxon>
        <taxon>Fungi</taxon>
        <taxon>Dikarya</taxon>
        <taxon>Ascomycota</taxon>
        <taxon>Pezizomycotina</taxon>
        <taxon>Dothideomycetes</taxon>
        <taxon>Pleosporomycetidae</taxon>
        <taxon>Pleosporales</taxon>
        <taxon>Amniculicolaceae</taxon>
        <taxon>Amniculicola</taxon>
    </lineage>
</organism>
<name>A0A6A5VYA6_9PLEO</name>
<evidence type="ECO:0000313" key="2">
    <source>
        <dbReference type="Proteomes" id="UP000799779"/>
    </source>
</evidence>
<dbReference type="OrthoDB" id="5209734at2759"/>
<dbReference type="EMBL" id="ML977653">
    <property type="protein sequence ID" value="KAF1994692.1"/>
    <property type="molecule type" value="Genomic_DNA"/>
</dbReference>
<sequence>SSRLPHSRCSFATSRSVAAGVVDSQFISQIIVAENTTTQQDDPSQGGLTAKAQRYIGRPLTSQVIRDITMGEKAIMGSDNPV</sequence>
<accession>A0A6A5VYA6</accession>